<sequence length="383" mass="44213">MATRKPASRKGRTATPLPTWEKTRIQRLYKRVGAQRISWIYKHVDGRSQTLASSEIGDREGRFDAERKAMREAIEIQQGVVVANSVGEMIERFELLVDPVYYADQSKDGRKIRKAMYSNLTSFFGRMDPSQLTTQHGYQYLEDRASSGAPIKANKEISQFSVICHYGVRWGLLAANPFINMMKNRSNTESKAVPRRLILRFYLWSLKQRQNYRTMGCAAMFTYLTGFRSSETRPFLKSGLHKDAVRVVATKRRKGEVVTEKERLWSKRLHCVVRRALEREDAGSSPYLFAPTRRAKSYTRWGWASSWKDAMLAWISTYDDKVEESTLTSHPMYFNLQDIRPAAITAKLQNRDADAYDFAAHANPATTHRHYDRRRIKTASATE</sequence>
<dbReference type="KEGG" id="achh:ABFG95_06965"/>
<evidence type="ECO:0000256" key="1">
    <source>
        <dbReference type="ARBA" id="ARBA00023125"/>
    </source>
</evidence>
<dbReference type="Gene3D" id="1.10.150.130">
    <property type="match status" value="1"/>
</dbReference>
<reference evidence="2" key="1">
    <citation type="submission" date="2024-05" db="EMBL/GenBank/DDBJ databases">
        <title>Transcriptome analysis of the degradation process of organic nitrogen by two heterotrophic nitrifying and aerobic denitrifying bacteria, Achromobacter sp. HNDS-1 and Enterobacter sp. HNDS-6.</title>
        <authorList>
            <person name="Huang Y."/>
        </authorList>
    </citation>
    <scope>NUCLEOTIDE SEQUENCE</scope>
    <source>
        <strain evidence="2">HNDS-1</strain>
    </source>
</reference>
<dbReference type="SUPFAM" id="SSF56349">
    <property type="entry name" value="DNA breaking-rejoining enzymes"/>
    <property type="match status" value="1"/>
</dbReference>
<name>A0AAU7LG09_9BURK</name>
<dbReference type="AlphaFoldDB" id="A0AAU7LG09"/>
<dbReference type="GO" id="GO:0003677">
    <property type="term" value="F:DNA binding"/>
    <property type="evidence" value="ECO:0007669"/>
    <property type="project" value="UniProtKB-KW"/>
</dbReference>
<dbReference type="InterPro" id="IPR010998">
    <property type="entry name" value="Integrase_recombinase_N"/>
</dbReference>
<protein>
    <recommendedName>
        <fullName evidence="3">Integrase</fullName>
    </recommendedName>
</protein>
<evidence type="ECO:0000313" key="2">
    <source>
        <dbReference type="EMBL" id="XBP00212.1"/>
    </source>
</evidence>
<gene>
    <name evidence="2" type="ORF">ABFG95_06965</name>
</gene>
<dbReference type="RefSeq" id="WP_348995677.1">
    <property type="nucleotide sequence ID" value="NZ_CP157584.1"/>
</dbReference>
<accession>A0AAU7LG09</accession>
<evidence type="ECO:0008006" key="3">
    <source>
        <dbReference type="Google" id="ProtNLM"/>
    </source>
</evidence>
<organism evidence="2">
    <name type="scientific">Achromobacter sp. HNDS-1</name>
    <dbReference type="NCBI Taxonomy" id="3151598"/>
    <lineage>
        <taxon>Bacteria</taxon>
        <taxon>Pseudomonadati</taxon>
        <taxon>Pseudomonadota</taxon>
        <taxon>Betaproteobacteria</taxon>
        <taxon>Burkholderiales</taxon>
        <taxon>Alcaligenaceae</taxon>
        <taxon>Achromobacter</taxon>
    </lineage>
</organism>
<dbReference type="InterPro" id="IPR011010">
    <property type="entry name" value="DNA_brk_join_enz"/>
</dbReference>
<dbReference type="EMBL" id="CP157584">
    <property type="protein sequence ID" value="XBP00212.1"/>
    <property type="molecule type" value="Genomic_DNA"/>
</dbReference>
<keyword evidence="1" id="KW-0238">DNA-binding</keyword>
<proteinExistence type="predicted"/>